<dbReference type="InterPro" id="IPR055354">
    <property type="entry name" value="DUF7507"/>
</dbReference>
<accession>A0A6G7XFG7</accession>
<feature type="domain" description="DUF7507" evidence="7">
    <location>
        <begin position="1007"/>
        <end position="1108"/>
    </location>
</feature>
<organism evidence="8 9">
    <name type="scientific">Leucobacter viscericola</name>
    <dbReference type="NCBI Taxonomy" id="2714935"/>
    <lineage>
        <taxon>Bacteria</taxon>
        <taxon>Bacillati</taxon>
        <taxon>Actinomycetota</taxon>
        <taxon>Actinomycetes</taxon>
        <taxon>Micrococcales</taxon>
        <taxon>Microbacteriaceae</taxon>
        <taxon>Leucobacter</taxon>
    </lineage>
</organism>
<sequence length="1218" mass="126768">MELTVMTQRAQKSATRSKRTHSSRGIRAAFAATVALLVGLVPFFGVTAAQAAPGGTLTSVSLEVLYDGHSAPGLDEDPNNGIVATNDTVGFSWKIRGTDLSDATFEQTLPEGWSWDPTTLALVNSSSSVYRSTGVISEDGRTLTATVSTLIPGNPALFEMGALRAIPSSSAPNGSVYSPTMLATDGNGTQTATAYDIEVVSEPRTELWKTDLKNSTPTTFHNFNDGKGSVQARYLDYRLSLKQAEDQFAIGASDAQIAQPAVLRDTFTVTGANPSAEFVGEVVGKSEPGAQATINQSGNTMAVTLDGFTEIPSAWVDVRLWVRLTDLPVNGSDLTVKNTVAPDSVLKSASGEAFYVNTDNTSVTRTIKRPGDSKSKTILKGIYLFSDQKVAGNVTADPISQSNLVPITSGTGLTDQDREVAPGSLVVSRFLMNASSSDSMSDGMTHPVAYDFWDPTQQQILDGRSIYVGQNFGSTSLSPSLYTVKYTTGSNSASPESNLWFDSIAEAGGVSRVSGIRVEYTGNEGVWKRGESYTSAYFTVGVPYKIVAPVTTKVEDRAVFIYDEEPKGTSISQYVIVGSYRISTEVKASSSSISSGANVNYTVKPVMTPPPGAEYTATMQDLVVDVALPAGLVEVRLDDAPAGWTQTTSGTPESGMTLHYAYDGEWDTTMTLPTFTYSVTSSFFAPTSKTLVTTAVISANGTLQTPDTRTSTDTVTVQQTQSVSGQKIVLSPQPLQPGDTAEWEARWYNTTTSSQGKSYFVDVLPFDGDPRGSSFAGTLQPTEAHFTGLTSGDLQLQYTTAPSAAVYAASPDDDSFDWVDTDGTDLGSVSGITALRVVVGDFAATTAGYIGLYVAADLDGAQTSDELVNNVNTWLGVDGLLGKSNPAQIDYVASSISGSVWKQDQLARLAIGQSPIPSATVTLFNENDVELGTTTTSADGSYSFTGLRDGVYRTTVDTSTLGATASEHLVNIEDFDGDLNSDSGLLTLGVAENLTDVDFGYRFDPVSISIEKSGSVKESPVAGDLVTWTFTVTNSGQVALNGVEIQDQLAGLSTITFGEWPDQPGNLAPGESVTATATSALTAAQLSAETLTNTATASGQGPASTVANSTEATATVTWKKPGETGNGGNNGGTGGGNNSNGGSGGTNGSGGGTSTGGGSNGSGSGATPEPSTDAAGAGLATTGGRLAAGALILSALLLTGGAVLFATRIRRRATTLSE</sequence>
<proteinExistence type="predicted"/>
<feature type="region of interest" description="Disordered" evidence="4">
    <location>
        <begin position="1"/>
        <end position="20"/>
    </location>
</feature>
<evidence type="ECO:0000259" key="6">
    <source>
        <dbReference type="Pfam" id="PF17210"/>
    </source>
</evidence>
<dbReference type="Gene3D" id="2.60.40.10">
    <property type="entry name" value="Immunoglobulins"/>
    <property type="match status" value="2"/>
</dbReference>
<dbReference type="GO" id="GO:0005576">
    <property type="term" value="C:extracellular region"/>
    <property type="evidence" value="ECO:0007669"/>
    <property type="project" value="UniProtKB-SubCell"/>
</dbReference>
<dbReference type="InterPro" id="IPR033764">
    <property type="entry name" value="Sdr_B"/>
</dbReference>
<dbReference type="Proteomes" id="UP000502677">
    <property type="component" value="Chromosome"/>
</dbReference>
<keyword evidence="5" id="KW-0472">Membrane</keyword>
<feature type="compositionally biased region" description="Gly residues" evidence="4">
    <location>
        <begin position="1124"/>
        <end position="1164"/>
    </location>
</feature>
<dbReference type="Pfam" id="PF17210">
    <property type="entry name" value="SdrD_B"/>
    <property type="match status" value="1"/>
</dbReference>
<comment type="subcellular location">
    <subcellularLocation>
        <location evidence="1">Secreted</location>
    </subcellularLocation>
</comment>
<evidence type="ECO:0000256" key="1">
    <source>
        <dbReference type="ARBA" id="ARBA00004613"/>
    </source>
</evidence>
<dbReference type="InterPro" id="IPR047589">
    <property type="entry name" value="DUF11_rpt"/>
</dbReference>
<dbReference type="AlphaFoldDB" id="A0A6G7XFG7"/>
<feature type="domain" description="SD-repeat containing protein B" evidence="6">
    <location>
        <begin position="912"/>
        <end position="1001"/>
    </location>
</feature>
<dbReference type="KEGG" id="lvi:G7068_08915"/>
<evidence type="ECO:0000256" key="4">
    <source>
        <dbReference type="SAM" id="MobiDB-lite"/>
    </source>
</evidence>
<keyword evidence="2" id="KW-0964">Secreted</keyword>
<feature type="region of interest" description="Disordered" evidence="4">
    <location>
        <begin position="1093"/>
        <end position="1177"/>
    </location>
</feature>
<dbReference type="InterPro" id="IPR013783">
    <property type="entry name" value="Ig-like_fold"/>
</dbReference>
<feature type="transmembrane region" description="Helical" evidence="5">
    <location>
        <begin position="1186"/>
        <end position="1206"/>
    </location>
</feature>
<evidence type="ECO:0000313" key="9">
    <source>
        <dbReference type="Proteomes" id="UP000502677"/>
    </source>
</evidence>
<feature type="compositionally biased region" description="Polar residues" evidence="4">
    <location>
        <begin position="1093"/>
        <end position="1116"/>
    </location>
</feature>
<evidence type="ECO:0000313" key="8">
    <source>
        <dbReference type="EMBL" id="QIK63305.1"/>
    </source>
</evidence>
<dbReference type="GO" id="GO:0005975">
    <property type="term" value="P:carbohydrate metabolic process"/>
    <property type="evidence" value="ECO:0007669"/>
    <property type="project" value="UniProtKB-ARBA"/>
</dbReference>
<dbReference type="Pfam" id="PF24346">
    <property type="entry name" value="DUF7507"/>
    <property type="match status" value="1"/>
</dbReference>
<dbReference type="EMBL" id="CP049863">
    <property type="protein sequence ID" value="QIK63305.1"/>
    <property type="molecule type" value="Genomic_DNA"/>
</dbReference>
<keyword evidence="5" id="KW-0812">Transmembrane</keyword>
<dbReference type="NCBIfam" id="TIGR01451">
    <property type="entry name" value="B_ant_repeat"/>
    <property type="match status" value="1"/>
</dbReference>
<dbReference type="SUPFAM" id="SSF49478">
    <property type="entry name" value="Cna protein B-type domain"/>
    <property type="match status" value="1"/>
</dbReference>
<keyword evidence="9" id="KW-1185">Reference proteome</keyword>
<evidence type="ECO:0000256" key="2">
    <source>
        <dbReference type="ARBA" id="ARBA00022525"/>
    </source>
</evidence>
<gene>
    <name evidence="8" type="ORF">G7068_08915</name>
</gene>
<reference evidence="8 9" key="1">
    <citation type="submission" date="2020-03" db="EMBL/GenBank/DDBJ databases">
        <title>Leucobacter sp. nov., isolated from beetles.</title>
        <authorList>
            <person name="Hyun D.-W."/>
            <person name="Bae J.-W."/>
        </authorList>
    </citation>
    <scope>NUCLEOTIDE SEQUENCE [LARGE SCALE GENOMIC DNA]</scope>
    <source>
        <strain evidence="8 9">HDW9C</strain>
    </source>
</reference>
<keyword evidence="3" id="KW-0732">Signal</keyword>
<evidence type="ECO:0000256" key="5">
    <source>
        <dbReference type="SAM" id="Phobius"/>
    </source>
</evidence>
<dbReference type="RefSeq" id="WP_166291260.1">
    <property type="nucleotide sequence ID" value="NZ_CP049863.1"/>
</dbReference>
<protein>
    <submittedName>
        <fullName evidence="8">DUF11 domain-containing protein</fullName>
    </submittedName>
</protein>
<feature type="compositionally biased region" description="Polar residues" evidence="4">
    <location>
        <begin position="1"/>
        <end position="14"/>
    </location>
</feature>
<name>A0A6G7XFG7_9MICO</name>
<keyword evidence="5" id="KW-1133">Transmembrane helix</keyword>
<evidence type="ECO:0000256" key="3">
    <source>
        <dbReference type="ARBA" id="ARBA00022729"/>
    </source>
</evidence>
<evidence type="ECO:0000259" key="7">
    <source>
        <dbReference type="Pfam" id="PF24346"/>
    </source>
</evidence>